<comment type="caution">
    <text evidence="1">The sequence shown here is derived from an EMBL/GenBank/DDBJ whole genome shotgun (WGS) entry which is preliminary data.</text>
</comment>
<keyword evidence="2" id="KW-1185">Reference proteome</keyword>
<reference evidence="1" key="1">
    <citation type="submission" date="2023-01" db="EMBL/GenBank/DDBJ databases">
        <title>Colletotrichum chrysophilum M932 genome sequence.</title>
        <authorList>
            <person name="Baroncelli R."/>
        </authorList>
    </citation>
    <scope>NUCLEOTIDE SEQUENCE</scope>
    <source>
        <strain evidence="1">M932</strain>
    </source>
</reference>
<dbReference type="Proteomes" id="UP001243330">
    <property type="component" value="Unassembled WGS sequence"/>
</dbReference>
<protein>
    <submittedName>
        <fullName evidence="1">Uncharacterized protein</fullName>
    </submittedName>
</protein>
<accession>A0AAD9E8B8</accession>
<evidence type="ECO:0000313" key="1">
    <source>
        <dbReference type="EMBL" id="KAK1841544.1"/>
    </source>
</evidence>
<sequence>MRHTQLGEQHPEIATLWACITPGHGTHGCLNGSGFQELLNSLRPCKDPAWRPYTSLCSDFTLWICMHGKQDTSGIPVCI</sequence>
<organism evidence="1 2">
    <name type="scientific">Colletotrichum chrysophilum</name>
    <dbReference type="NCBI Taxonomy" id="1836956"/>
    <lineage>
        <taxon>Eukaryota</taxon>
        <taxon>Fungi</taxon>
        <taxon>Dikarya</taxon>
        <taxon>Ascomycota</taxon>
        <taxon>Pezizomycotina</taxon>
        <taxon>Sordariomycetes</taxon>
        <taxon>Hypocreomycetidae</taxon>
        <taxon>Glomerellales</taxon>
        <taxon>Glomerellaceae</taxon>
        <taxon>Colletotrichum</taxon>
        <taxon>Colletotrichum gloeosporioides species complex</taxon>
    </lineage>
</organism>
<dbReference type="AlphaFoldDB" id="A0AAD9E8B8"/>
<dbReference type="EMBL" id="JAQOWY010000474">
    <property type="protein sequence ID" value="KAK1841544.1"/>
    <property type="molecule type" value="Genomic_DNA"/>
</dbReference>
<gene>
    <name evidence="1" type="ORF">CCHR01_15843</name>
</gene>
<evidence type="ECO:0000313" key="2">
    <source>
        <dbReference type="Proteomes" id="UP001243330"/>
    </source>
</evidence>
<name>A0AAD9E8B8_9PEZI</name>
<proteinExistence type="predicted"/>